<reference evidence="2 3" key="1">
    <citation type="submission" date="2017-09" db="EMBL/GenBank/DDBJ databases">
        <title>Depth-based differentiation of microbial function through sediment-hosted aquifers and enrichment of novel symbionts in the deep terrestrial subsurface.</title>
        <authorList>
            <person name="Probst A.J."/>
            <person name="Ladd B."/>
            <person name="Jarett J.K."/>
            <person name="Geller-Mcgrath D.E."/>
            <person name="Sieber C.M."/>
            <person name="Emerson J.B."/>
            <person name="Anantharaman K."/>
            <person name="Thomas B.C."/>
            <person name="Malmstrom R."/>
            <person name="Stieglmeier M."/>
            <person name="Klingl A."/>
            <person name="Woyke T."/>
            <person name="Ryan C.M."/>
            <person name="Banfield J.F."/>
        </authorList>
    </citation>
    <scope>NUCLEOTIDE SEQUENCE [LARGE SCALE GENOMIC DNA]</scope>
    <source>
        <strain evidence="2">CG18_big_fil_WC_8_21_14_2_50_37_10</strain>
    </source>
</reference>
<proteinExistence type="predicted"/>
<dbReference type="PANTHER" id="PTHR35458:SF8">
    <property type="entry name" value="SLR0650 PROTEIN"/>
    <property type="match status" value="1"/>
</dbReference>
<dbReference type="Gene3D" id="3.40.50.1010">
    <property type="entry name" value="5'-nuclease"/>
    <property type="match status" value="1"/>
</dbReference>
<dbReference type="InterPro" id="IPR047140">
    <property type="entry name" value="LabA"/>
</dbReference>
<name>A0A2H0FJS8_9BACT</name>
<evidence type="ECO:0000313" key="2">
    <source>
        <dbReference type="EMBL" id="PIQ06895.1"/>
    </source>
</evidence>
<dbReference type="EMBL" id="PCUC01000079">
    <property type="protein sequence ID" value="PIQ06895.1"/>
    <property type="molecule type" value="Genomic_DNA"/>
</dbReference>
<dbReference type="InterPro" id="IPR021139">
    <property type="entry name" value="NYN"/>
</dbReference>
<dbReference type="Proteomes" id="UP000230778">
    <property type="component" value="Unassembled WGS sequence"/>
</dbReference>
<comment type="caution">
    <text evidence="2">The sequence shown here is derived from an EMBL/GenBank/DDBJ whole genome shotgun (WGS) entry which is preliminary data.</text>
</comment>
<organism evidence="2 3">
    <name type="scientific">Candidatus Nealsonbacteria bacterium CG18_big_fil_WC_8_21_14_2_50_37_10</name>
    <dbReference type="NCBI Taxonomy" id="1974717"/>
    <lineage>
        <taxon>Bacteria</taxon>
        <taxon>Candidatus Nealsoniibacteriota</taxon>
    </lineage>
</organism>
<sequence length="186" mass="21689">MRRAFVFIDGGNFYFKLKNLTSELDGKYSLLDFNFRKFAEWLAQPNELIQVRYYLGVVSRRKDDSKSEELYANQQKLFRKLQKQNIIITLGQLIRHPDKTYHEKGVDVRLAVEMIRFARENKYDIAYLVSSDTDLVAAIEEVQVFGKKIQYVGIPKGQSYGLSSVADDVRLLRPEEIKQFLPEALI</sequence>
<feature type="domain" description="NYN" evidence="1">
    <location>
        <begin position="4"/>
        <end position="168"/>
    </location>
</feature>
<protein>
    <recommendedName>
        <fullName evidence="1">NYN domain-containing protein</fullName>
    </recommendedName>
</protein>
<evidence type="ECO:0000259" key="1">
    <source>
        <dbReference type="Pfam" id="PF01936"/>
    </source>
</evidence>
<dbReference type="PANTHER" id="PTHR35458">
    <property type="entry name" value="SLR0755 PROTEIN"/>
    <property type="match status" value="1"/>
</dbReference>
<accession>A0A2H0FJS8</accession>
<dbReference type="AlphaFoldDB" id="A0A2H0FJS8"/>
<evidence type="ECO:0000313" key="3">
    <source>
        <dbReference type="Proteomes" id="UP000230778"/>
    </source>
</evidence>
<dbReference type="GO" id="GO:0004540">
    <property type="term" value="F:RNA nuclease activity"/>
    <property type="evidence" value="ECO:0007669"/>
    <property type="project" value="InterPro"/>
</dbReference>
<dbReference type="Pfam" id="PF01936">
    <property type="entry name" value="NYN"/>
    <property type="match status" value="1"/>
</dbReference>
<gene>
    <name evidence="2" type="ORF">COW72_01465</name>
</gene>